<comment type="caution">
    <text evidence="3">The sequence shown here is derived from an EMBL/GenBank/DDBJ whole genome shotgun (WGS) entry which is preliminary data.</text>
</comment>
<name>A0A849K360_9BURK</name>
<sequence>MFQKSLLILAIAAACTTAQAQQTAATPAKKELVAKILKIQQPAIDTMARGLVQEPLAPLMENAEAALQRVPADKREAVAKGIQADAKKYMDETVPIVRERATKLAPTTIGPILEEKFTEDELKQVVALLESPVLAKFQAAGVDIQRALIEKVVGETRGQVEGKFRALEDTVARRLGVPTGAAGGPAAAAPAASGRAPAKK</sequence>
<feature type="region of interest" description="Disordered" evidence="1">
    <location>
        <begin position="178"/>
        <end position="200"/>
    </location>
</feature>
<dbReference type="AlphaFoldDB" id="A0A849K360"/>
<evidence type="ECO:0000313" key="4">
    <source>
        <dbReference type="Proteomes" id="UP000552954"/>
    </source>
</evidence>
<feature type="signal peptide" evidence="2">
    <location>
        <begin position="1"/>
        <end position="20"/>
    </location>
</feature>
<reference evidence="3 4" key="2">
    <citation type="submission" date="2020-06" db="EMBL/GenBank/DDBJ databases">
        <title>Ramlibacter rhizophilus sp. nov., isolated from rhizosphere soil of national flower Mugunghwa from South Korea.</title>
        <authorList>
            <person name="Zheng-Fei Y."/>
            <person name="Huan T."/>
        </authorList>
    </citation>
    <scope>NUCLEOTIDE SEQUENCE [LARGE SCALE GENOMIC DNA]</scope>
    <source>
        <strain evidence="3 4">B156</strain>
    </source>
</reference>
<accession>A0A849K360</accession>
<gene>
    <name evidence="3" type="ORF">HK415_06740</name>
</gene>
<feature type="chain" id="PRO_5032398519" description="DUF2059 domain-containing protein" evidence="2">
    <location>
        <begin position="21"/>
        <end position="200"/>
    </location>
</feature>
<keyword evidence="2" id="KW-0732">Signal</keyword>
<organism evidence="3 4">
    <name type="scientific">Ramlibacter montanisoli</name>
    <dbReference type="NCBI Taxonomy" id="2732512"/>
    <lineage>
        <taxon>Bacteria</taxon>
        <taxon>Pseudomonadati</taxon>
        <taxon>Pseudomonadota</taxon>
        <taxon>Betaproteobacteria</taxon>
        <taxon>Burkholderiales</taxon>
        <taxon>Comamonadaceae</taxon>
        <taxon>Ramlibacter</taxon>
    </lineage>
</organism>
<dbReference type="PROSITE" id="PS51257">
    <property type="entry name" value="PROKAR_LIPOPROTEIN"/>
    <property type="match status" value="1"/>
</dbReference>
<proteinExistence type="predicted"/>
<evidence type="ECO:0000313" key="3">
    <source>
        <dbReference type="EMBL" id="NNU42922.1"/>
    </source>
</evidence>
<protein>
    <recommendedName>
        <fullName evidence="5">DUF2059 domain-containing protein</fullName>
    </recommendedName>
</protein>
<reference evidence="3 4" key="1">
    <citation type="submission" date="2020-05" db="EMBL/GenBank/DDBJ databases">
        <authorList>
            <person name="Khan S.A."/>
            <person name="Jeon C.O."/>
            <person name="Chun B.H."/>
        </authorList>
    </citation>
    <scope>NUCLEOTIDE SEQUENCE [LARGE SCALE GENOMIC DNA]</scope>
    <source>
        <strain evidence="3 4">B156</strain>
    </source>
</reference>
<evidence type="ECO:0000256" key="2">
    <source>
        <dbReference type="SAM" id="SignalP"/>
    </source>
</evidence>
<keyword evidence="4" id="KW-1185">Reference proteome</keyword>
<evidence type="ECO:0008006" key="5">
    <source>
        <dbReference type="Google" id="ProtNLM"/>
    </source>
</evidence>
<dbReference type="Proteomes" id="UP000552954">
    <property type="component" value="Unassembled WGS sequence"/>
</dbReference>
<dbReference type="EMBL" id="JABFCS010000001">
    <property type="protein sequence ID" value="NNU42922.1"/>
    <property type="molecule type" value="Genomic_DNA"/>
</dbReference>
<evidence type="ECO:0000256" key="1">
    <source>
        <dbReference type="SAM" id="MobiDB-lite"/>
    </source>
</evidence>